<feature type="domain" description="UspA" evidence="3">
    <location>
        <begin position="11"/>
        <end position="143"/>
    </location>
</feature>
<dbReference type="InterPro" id="IPR006015">
    <property type="entry name" value="Universal_stress_UspA"/>
</dbReference>
<evidence type="ECO:0000256" key="1">
    <source>
        <dbReference type="ARBA" id="ARBA00008791"/>
    </source>
</evidence>
<name>A0A2Z2HUY4_9EURY</name>
<dbReference type="InterPro" id="IPR006016">
    <property type="entry name" value="UspA"/>
</dbReference>
<accession>A0A2Z2HUY4</accession>
<comment type="similarity">
    <text evidence="1">Belongs to the universal stress protein A family.</text>
</comment>
<dbReference type="AlphaFoldDB" id="A0A2Z2HUY4"/>
<dbReference type="OrthoDB" id="105697at2157"/>
<evidence type="ECO:0000313" key="5">
    <source>
        <dbReference type="Proteomes" id="UP000250088"/>
    </source>
</evidence>
<evidence type="ECO:0000256" key="2">
    <source>
        <dbReference type="SAM" id="MobiDB-lite"/>
    </source>
</evidence>
<keyword evidence="5" id="KW-1185">Reference proteome</keyword>
<dbReference type="Pfam" id="PF00582">
    <property type="entry name" value="Usp"/>
    <property type="match status" value="1"/>
</dbReference>
<dbReference type="PANTHER" id="PTHR46268">
    <property type="entry name" value="STRESS RESPONSE PROTEIN NHAX"/>
    <property type="match status" value="1"/>
</dbReference>
<reference evidence="5" key="1">
    <citation type="submission" date="2017-02" db="EMBL/GenBank/DDBJ databases">
        <title>Natronthermophilus aegyptiacus gen. nov.,sp. nov., an aerobic, extremely halophilic alkalithermophilic archaeon isolated from the athalassohaline Wadi An Natrun, Egypt.</title>
        <authorList>
            <person name="Zhao B."/>
        </authorList>
    </citation>
    <scope>NUCLEOTIDE SEQUENCE [LARGE SCALE GENOMIC DNA]</scope>
    <source>
        <strain evidence="5">JW/NM-HA 15</strain>
    </source>
</reference>
<dbReference type="GeneID" id="32895509"/>
<dbReference type="Gene3D" id="3.40.50.620">
    <property type="entry name" value="HUPs"/>
    <property type="match status" value="1"/>
</dbReference>
<dbReference type="PANTHER" id="PTHR46268:SF6">
    <property type="entry name" value="UNIVERSAL STRESS PROTEIN UP12"/>
    <property type="match status" value="1"/>
</dbReference>
<feature type="compositionally biased region" description="Polar residues" evidence="2">
    <location>
        <begin position="151"/>
        <end position="161"/>
    </location>
</feature>
<dbReference type="InterPro" id="IPR014729">
    <property type="entry name" value="Rossmann-like_a/b/a_fold"/>
</dbReference>
<proteinExistence type="inferred from homology"/>
<dbReference type="RefSeq" id="WP_086889365.1">
    <property type="nucleotide sequence ID" value="NZ_CP019893.1"/>
</dbReference>
<dbReference type="SUPFAM" id="SSF52402">
    <property type="entry name" value="Adenine nucleotide alpha hydrolases-like"/>
    <property type="match status" value="1"/>
</dbReference>
<dbReference type="Proteomes" id="UP000250088">
    <property type="component" value="Chromosome"/>
</dbReference>
<dbReference type="KEGG" id="naj:B1756_15510"/>
<dbReference type="CDD" id="cd00293">
    <property type="entry name" value="USP-like"/>
    <property type="match status" value="1"/>
</dbReference>
<dbReference type="PRINTS" id="PR01438">
    <property type="entry name" value="UNVRSLSTRESS"/>
</dbReference>
<feature type="region of interest" description="Disordered" evidence="2">
    <location>
        <begin position="143"/>
        <end position="175"/>
    </location>
</feature>
<evidence type="ECO:0000259" key="3">
    <source>
        <dbReference type="Pfam" id="PF00582"/>
    </source>
</evidence>
<organism evidence="4 5">
    <name type="scientific">Natrarchaeobaculum aegyptiacum</name>
    <dbReference type="NCBI Taxonomy" id="745377"/>
    <lineage>
        <taxon>Archaea</taxon>
        <taxon>Methanobacteriati</taxon>
        <taxon>Methanobacteriota</taxon>
        <taxon>Stenosarchaea group</taxon>
        <taxon>Halobacteria</taxon>
        <taxon>Halobacteriales</taxon>
        <taxon>Natrialbaceae</taxon>
        <taxon>Natrarchaeobaculum</taxon>
    </lineage>
</organism>
<gene>
    <name evidence="4" type="ORF">B1756_15510</name>
</gene>
<evidence type="ECO:0000313" key="4">
    <source>
        <dbReference type="EMBL" id="ARS91000.1"/>
    </source>
</evidence>
<dbReference type="EMBL" id="CP019893">
    <property type="protein sequence ID" value="ARS91000.1"/>
    <property type="molecule type" value="Genomic_DNA"/>
</dbReference>
<protein>
    <recommendedName>
        <fullName evidence="3">UspA domain-containing protein</fullName>
    </recommendedName>
</protein>
<sequence>MSPDAADDVESILVPIDGSDAATAALETALSLAETAGASVHVLAVVDVESGPLRFDTDFVTDLEDARRRLLEEVRSEYGDRTVPVTGSIRRGVPARAILREASERDVDLIVLGRSGATGIVAPLLGSTTARVLRRATVPVLVAPGEDESGTDASNSRTPSRSGGVGPGVDPSTDP</sequence>